<keyword evidence="3" id="KW-1185">Reference proteome</keyword>
<comment type="caution">
    <text evidence="2">The sequence shown here is derived from an EMBL/GenBank/DDBJ whole genome shotgun (WGS) entry which is preliminary data.</text>
</comment>
<accession>A0ABP8BZR3</accession>
<evidence type="ECO:0000256" key="1">
    <source>
        <dbReference type="SAM" id="MobiDB-lite"/>
    </source>
</evidence>
<protein>
    <submittedName>
        <fullName evidence="2">Uncharacterized protein</fullName>
    </submittedName>
</protein>
<reference evidence="3" key="1">
    <citation type="journal article" date="2019" name="Int. J. Syst. Evol. Microbiol.">
        <title>The Global Catalogue of Microorganisms (GCM) 10K type strain sequencing project: providing services to taxonomists for standard genome sequencing and annotation.</title>
        <authorList>
            <consortium name="The Broad Institute Genomics Platform"/>
            <consortium name="The Broad Institute Genome Sequencing Center for Infectious Disease"/>
            <person name="Wu L."/>
            <person name="Ma J."/>
        </authorList>
    </citation>
    <scope>NUCLEOTIDE SEQUENCE [LARGE SCALE GENOMIC DNA]</scope>
    <source>
        <strain evidence="3">JCM 17440</strain>
    </source>
</reference>
<gene>
    <name evidence="2" type="ORF">GCM10022254_27570</name>
</gene>
<dbReference type="Proteomes" id="UP001501710">
    <property type="component" value="Unassembled WGS sequence"/>
</dbReference>
<sequence length="69" mass="7371">MREDIGAAAVLLDEAETLFGVEPLDRTGGHVVSFVLSRPHTVCGEDAAMAHPEGPEQQKMRLRSDPTGA</sequence>
<feature type="compositionally biased region" description="Basic and acidic residues" evidence="1">
    <location>
        <begin position="53"/>
        <end position="69"/>
    </location>
</feature>
<proteinExistence type="predicted"/>
<evidence type="ECO:0000313" key="2">
    <source>
        <dbReference type="EMBL" id="GAA4231157.1"/>
    </source>
</evidence>
<dbReference type="EMBL" id="BAABAS010000006">
    <property type="protein sequence ID" value="GAA4231157.1"/>
    <property type="molecule type" value="Genomic_DNA"/>
</dbReference>
<feature type="region of interest" description="Disordered" evidence="1">
    <location>
        <begin position="46"/>
        <end position="69"/>
    </location>
</feature>
<name>A0ABP8BZR3_9ACTN</name>
<evidence type="ECO:0000313" key="3">
    <source>
        <dbReference type="Proteomes" id="UP001501710"/>
    </source>
</evidence>
<organism evidence="2 3">
    <name type="scientific">Actinomadura meridiana</name>
    <dbReference type="NCBI Taxonomy" id="559626"/>
    <lineage>
        <taxon>Bacteria</taxon>
        <taxon>Bacillati</taxon>
        <taxon>Actinomycetota</taxon>
        <taxon>Actinomycetes</taxon>
        <taxon>Streptosporangiales</taxon>
        <taxon>Thermomonosporaceae</taxon>
        <taxon>Actinomadura</taxon>
    </lineage>
</organism>